<name>A0A8T0USY6_PANVG</name>
<accession>A0A8T0USY6</accession>
<sequence>MLCAAIVRSGLLHERISHSASSLILYHLSTDFTCLCHFKEKKLVICVSGFLHQAASKSQALPVLELI</sequence>
<keyword evidence="2" id="KW-1185">Reference proteome</keyword>
<organism evidence="1 2">
    <name type="scientific">Panicum virgatum</name>
    <name type="common">Blackwell switchgrass</name>
    <dbReference type="NCBI Taxonomy" id="38727"/>
    <lineage>
        <taxon>Eukaryota</taxon>
        <taxon>Viridiplantae</taxon>
        <taxon>Streptophyta</taxon>
        <taxon>Embryophyta</taxon>
        <taxon>Tracheophyta</taxon>
        <taxon>Spermatophyta</taxon>
        <taxon>Magnoliopsida</taxon>
        <taxon>Liliopsida</taxon>
        <taxon>Poales</taxon>
        <taxon>Poaceae</taxon>
        <taxon>PACMAD clade</taxon>
        <taxon>Panicoideae</taxon>
        <taxon>Panicodae</taxon>
        <taxon>Paniceae</taxon>
        <taxon>Panicinae</taxon>
        <taxon>Panicum</taxon>
        <taxon>Panicum sect. Hiantes</taxon>
    </lineage>
</organism>
<evidence type="ECO:0000313" key="2">
    <source>
        <dbReference type="Proteomes" id="UP000823388"/>
    </source>
</evidence>
<reference evidence="1" key="1">
    <citation type="submission" date="2020-05" db="EMBL/GenBank/DDBJ databases">
        <title>WGS assembly of Panicum virgatum.</title>
        <authorList>
            <person name="Lovell J.T."/>
            <person name="Jenkins J."/>
            <person name="Shu S."/>
            <person name="Juenger T.E."/>
            <person name="Schmutz J."/>
        </authorList>
    </citation>
    <scope>NUCLEOTIDE SEQUENCE</scope>
    <source>
        <strain evidence="1">AP13</strain>
    </source>
</reference>
<evidence type="ECO:0000313" key="1">
    <source>
        <dbReference type="EMBL" id="KAG2625175.1"/>
    </source>
</evidence>
<dbReference type="Proteomes" id="UP000823388">
    <property type="component" value="Chromosome 3K"/>
</dbReference>
<gene>
    <name evidence="1" type="ORF">PVAP13_3KG200700</name>
</gene>
<comment type="caution">
    <text evidence="1">The sequence shown here is derived from an EMBL/GenBank/DDBJ whole genome shotgun (WGS) entry which is preliminary data.</text>
</comment>
<dbReference type="EMBL" id="CM029041">
    <property type="protein sequence ID" value="KAG2625175.1"/>
    <property type="molecule type" value="Genomic_DNA"/>
</dbReference>
<proteinExistence type="predicted"/>
<dbReference type="AlphaFoldDB" id="A0A8T0USY6"/>
<protein>
    <submittedName>
        <fullName evidence="1">Uncharacterized protein</fullName>
    </submittedName>
</protein>